<evidence type="ECO:0000256" key="4">
    <source>
        <dbReference type="ARBA" id="ARBA00022827"/>
    </source>
</evidence>
<dbReference type="InterPro" id="IPR051473">
    <property type="entry name" value="P2Ox-like"/>
</dbReference>
<evidence type="ECO:0000256" key="6">
    <source>
        <dbReference type="SAM" id="MobiDB-lite"/>
    </source>
</evidence>
<accession>A0ABU5T941</accession>
<dbReference type="Proteomes" id="UP001304769">
    <property type="component" value="Unassembled WGS sequence"/>
</dbReference>
<evidence type="ECO:0000313" key="9">
    <source>
        <dbReference type="Proteomes" id="UP001304769"/>
    </source>
</evidence>
<proteinExistence type="inferred from homology"/>
<evidence type="ECO:0000313" key="8">
    <source>
        <dbReference type="EMBL" id="MEA5455966.1"/>
    </source>
</evidence>
<name>A0ABU5T941_9MICC</name>
<evidence type="ECO:0000259" key="7">
    <source>
        <dbReference type="Pfam" id="PF05199"/>
    </source>
</evidence>
<dbReference type="SUPFAM" id="SSF51905">
    <property type="entry name" value="FAD/NAD(P)-binding domain"/>
    <property type="match status" value="1"/>
</dbReference>
<keyword evidence="9" id="KW-1185">Reference proteome</keyword>
<dbReference type="RefSeq" id="WP_323279854.1">
    <property type="nucleotide sequence ID" value="NZ_JAYGGQ010000011.1"/>
</dbReference>
<dbReference type="Gene3D" id="3.50.50.60">
    <property type="entry name" value="FAD/NAD(P)-binding domain"/>
    <property type="match status" value="1"/>
</dbReference>
<keyword evidence="3" id="KW-0285">Flavoprotein</keyword>
<feature type="region of interest" description="Disordered" evidence="6">
    <location>
        <begin position="572"/>
        <end position="594"/>
    </location>
</feature>
<feature type="region of interest" description="Disordered" evidence="6">
    <location>
        <begin position="1"/>
        <end position="21"/>
    </location>
</feature>
<dbReference type="InterPro" id="IPR036188">
    <property type="entry name" value="FAD/NAD-bd_sf"/>
</dbReference>
<evidence type="ECO:0000256" key="3">
    <source>
        <dbReference type="ARBA" id="ARBA00022630"/>
    </source>
</evidence>
<keyword evidence="5" id="KW-0560">Oxidoreductase</keyword>
<organism evidence="8 9">
    <name type="scientific">Sinomonas terricola</name>
    <dbReference type="NCBI Taxonomy" id="3110330"/>
    <lineage>
        <taxon>Bacteria</taxon>
        <taxon>Bacillati</taxon>
        <taxon>Actinomycetota</taxon>
        <taxon>Actinomycetes</taxon>
        <taxon>Micrococcales</taxon>
        <taxon>Micrococcaceae</taxon>
        <taxon>Sinomonas</taxon>
    </lineage>
</organism>
<dbReference type="EMBL" id="JAYGGQ010000011">
    <property type="protein sequence ID" value="MEA5455966.1"/>
    <property type="molecule type" value="Genomic_DNA"/>
</dbReference>
<comment type="similarity">
    <text evidence="2">Belongs to the GMC oxidoreductase family.</text>
</comment>
<dbReference type="PANTHER" id="PTHR42784">
    <property type="entry name" value="PYRANOSE 2-OXIDASE"/>
    <property type="match status" value="1"/>
</dbReference>
<evidence type="ECO:0000256" key="1">
    <source>
        <dbReference type="ARBA" id="ARBA00001974"/>
    </source>
</evidence>
<feature type="compositionally biased region" description="Polar residues" evidence="6">
    <location>
        <begin position="1"/>
        <end position="10"/>
    </location>
</feature>
<dbReference type="InterPro" id="IPR007867">
    <property type="entry name" value="GMC_OxRtase_C"/>
</dbReference>
<sequence length="594" mass="63476">MSAVSSTPNFNHGYPTPGPQAPTPQKVMDHVFFLSQGAWKQAREDQQFDFVVVGSGFCSLAFAERTLSHNPHARILILERGPFFLPQHFQNLPLPYRQTLGGLSETFPWTLSAQTAKQPAGKIGWQHGMVPFYGGRSIMWSAWCPRPEEQEMRAWPAETIAAAQRNFASAEALLNVIPADRIDAGESRAALELISRTRPVYGELQKGLQGILGAEFHRIDSGTRWIPAPLAAATGTDSGIDFAKFSTPAVLLELADRQAALAANGGGAPLSIVTECVVERIHSQGGAATALETSRGVVALGDAQLILAMGTLPPTTLVLNSFPETPGAGSTFSAHFITSVVARVPRADFPFGEGLGSLEVAAIYLAGESSAGMQYHVQLSVLADREPVINAQKAERYAPDVVATASAAQLRGSEDYLVFVCAVLGELDEANSENWLKPDGGADPTCNVTLQVLANGTDAQTWDTMDEATFQMMERVFSPAGAGRVEYWHGSPDDGSWSSERPGIPERRVPGLVHEGSTLAIGETNEFPVDTGYRLRGTENVYVTGGCLWPTGGSWNPTMTMTALAQDLADRLTPGPAQGEESLTDELAAAGGTR</sequence>
<dbReference type="Pfam" id="PF05199">
    <property type="entry name" value="GMC_oxred_C"/>
    <property type="match status" value="1"/>
</dbReference>
<comment type="caution">
    <text evidence="8">The sequence shown here is derived from an EMBL/GenBank/DDBJ whole genome shotgun (WGS) entry which is preliminary data.</text>
</comment>
<evidence type="ECO:0000256" key="2">
    <source>
        <dbReference type="ARBA" id="ARBA00010790"/>
    </source>
</evidence>
<evidence type="ECO:0000256" key="5">
    <source>
        <dbReference type="ARBA" id="ARBA00023002"/>
    </source>
</evidence>
<dbReference type="PANTHER" id="PTHR42784:SF1">
    <property type="entry name" value="PYRANOSE 2-OXIDASE"/>
    <property type="match status" value="1"/>
</dbReference>
<protein>
    <submittedName>
        <fullName evidence="8">GMC oxidoreductase</fullName>
    </submittedName>
</protein>
<keyword evidence="4" id="KW-0274">FAD</keyword>
<gene>
    <name evidence="8" type="ORF">SPF06_14620</name>
</gene>
<feature type="domain" description="Glucose-methanol-choline oxidoreductase C-terminal" evidence="7">
    <location>
        <begin position="449"/>
        <end position="565"/>
    </location>
</feature>
<reference evidence="8 9" key="1">
    <citation type="submission" date="2023-12" db="EMBL/GenBank/DDBJ databases">
        <title>Sinomonas terricola sp. nov, isolated from litchi orchard soil in Guangdong, PR China.</title>
        <authorList>
            <person name="Jiaxin W."/>
            <person name="Yang Z."/>
            <person name="Honghui Z."/>
        </authorList>
    </citation>
    <scope>NUCLEOTIDE SEQUENCE [LARGE SCALE GENOMIC DNA]</scope>
    <source>
        <strain evidence="8 9">JGH33</strain>
    </source>
</reference>
<comment type="cofactor">
    <cofactor evidence="1">
        <name>FAD</name>
        <dbReference type="ChEBI" id="CHEBI:57692"/>
    </cofactor>
</comment>